<dbReference type="AlphaFoldDB" id="A0A4Y3KGA8"/>
<accession>A0A4Y3KGA8</accession>
<gene>
    <name evidence="2" type="ORF">CGE01nite_02880</name>
</gene>
<evidence type="ECO:0000313" key="3">
    <source>
        <dbReference type="Proteomes" id="UP000320461"/>
    </source>
</evidence>
<organism evidence="2 3">
    <name type="scientific">Cellulomonas gelida</name>
    <dbReference type="NCBI Taxonomy" id="1712"/>
    <lineage>
        <taxon>Bacteria</taxon>
        <taxon>Bacillati</taxon>
        <taxon>Actinomycetota</taxon>
        <taxon>Actinomycetes</taxon>
        <taxon>Micrococcales</taxon>
        <taxon>Cellulomonadaceae</taxon>
        <taxon>Cellulomonas</taxon>
    </lineage>
</organism>
<dbReference type="Proteomes" id="UP000320461">
    <property type="component" value="Unassembled WGS sequence"/>
</dbReference>
<evidence type="ECO:0000313" key="2">
    <source>
        <dbReference type="EMBL" id="GEA83037.1"/>
    </source>
</evidence>
<dbReference type="RefSeq" id="WP_082156320.1">
    <property type="nucleotide sequence ID" value="NZ_BJLQ01000002.1"/>
</dbReference>
<dbReference type="OrthoDB" id="4829209at2"/>
<name>A0A4Y3KGA8_9CELL</name>
<dbReference type="EMBL" id="BJLQ01000002">
    <property type="protein sequence ID" value="GEA83037.1"/>
    <property type="molecule type" value="Genomic_DNA"/>
</dbReference>
<feature type="region of interest" description="Disordered" evidence="1">
    <location>
        <begin position="1"/>
        <end position="42"/>
    </location>
</feature>
<sequence>MPGRETEQDERPRDPRGAQRDEEADTVDDDTQRAAVPSPAALSARVSAAAVRDAAAVTVADARRGDGGAAPDGSTSDHATAGGLTGDGAVDEALRSLDGLTDRPLPAHVAAFDAVHGALQDRLAEAQG</sequence>
<keyword evidence="3" id="KW-1185">Reference proteome</keyword>
<feature type="region of interest" description="Disordered" evidence="1">
    <location>
        <begin position="61"/>
        <end position="89"/>
    </location>
</feature>
<feature type="compositionally biased region" description="Low complexity" evidence="1">
    <location>
        <begin position="33"/>
        <end position="42"/>
    </location>
</feature>
<proteinExistence type="predicted"/>
<comment type="caution">
    <text evidence="2">The sequence shown here is derived from an EMBL/GenBank/DDBJ whole genome shotgun (WGS) entry which is preliminary data.</text>
</comment>
<feature type="compositionally biased region" description="Basic and acidic residues" evidence="1">
    <location>
        <begin position="1"/>
        <end position="21"/>
    </location>
</feature>
<protein>
    <submittedName>
        <fullName evidence="2">Uncharacterized protein</fullName>
    </submittedName>
</protein>
<evidence type="ECO:0000256" key="1">
    <source>
        <dbReference type="SAM" id="MobiDB-lite"/>
    </source>
</evidence>
<reference evidence="2 3" key="1">
    <citation type="submission" date="2019-06" db="EMBL/GenBank/DDBJ databases">
        <title>Whole genome shotgun sequence of Cellulomonas gelida NBRC 3748.</title>
        <authorList>
            <person name="Hosoyama A."/>
            <person name="Uohara A."/>
            <person name="Ohji S."/>
            <person name="Ichikawa N."/>
        </authorList>
    </citation>
    <scope>NUCLEOTIDE SEQUENCE [LARGE SCALE GENOMIC DNA]</scope>
    <source>
        <strain evidence="2 3">NBRC 3748</strain>
    </source>
</reference>